<evidence type="ECO:0000313" key="1">
    <source>
        <dbReference type="EMBL" id="CDW39970.1"/>
    </source>
</evidence>
<reference evidence="1" key="1">
    <citation type="submission" date="2014-05" db="EMBL/GenBank/DDBJ databases">
        <authorList>
            <person name="Chronopoulou M."/>
        </authorList>
    </citation>
    <scope>NUCLEOTIDE SEQUENCE</scope>
    <source>
        <tissue evidence="1">Whole organism</tissue>
    </source>
</reference>
<dbReference type="AlphaFoldDB" id="A0A0K2UPH9"/>
<accession>A0A0K2UPH9</accession>
<protein>
    <submittedName>
        <fullName evidence="1">Uncharacterized protein</fullName>
    </submittedName>
</protein>
<dbReference type="EMBL" id="HACA01022609">
    <property type="protein sequence ID" value="CDW39970.1"/>
    <property type="molecule type" value="Transcribed_RNA"/>
</dbReference>
<organism evidence="1">
    <name type="scientific">Lepeophtheirus salmonis</name>
    <name type="common">Salmon louse</name>
    <name type="synonym">Caligus salmonis</name>
    <dbReference type="NCBI Taxonomy" id="72036"/>
    <lineage>
        <taxon>Eukaryota</taxon>
        <taxon>Metazoa</taxon>
        <taxon>Ecdysozoa</taxon>
        <taxon>Arthropoda</taxon>
        <taxon>Crustacea</taxon>
        <taxon>Multicrustacea</taxon>
        <taxon>Hexanauplia</taxon>
        <taxon>Copepoda</taxon>
        <taxon>Siphonostomatoida</taxon>
        <taxon>Caligidae</taxon>
        <taxon>Lepeophtheirus</taxon>
    </lineage>
</organism>
<proteinExistence type="predicted"/>
<name>A0A0K2UPH9_LEPSM</name>
<sequence>MMSEPLKCLEQILDHLVGVQSWQRQFTIHCFRSAGFLENLKVDWYL</sequence>